<dbReference type="PROSITE" id="PS50297">
    <property type="entry name" value="ANK_REP_REGION"/>
    <property type="match status" value="2"/>
</dbReference>
<dbReference type="FunFam" id="1.25.40.20:FF:000461">
    <property type="entry name" value="Ankyrin repeat domain-containing protein, chloroplastic"/>
    <property type="match status" value="1"/>
</dbReference>
<feature type="compositionally biased region" description="Acidic residues" evidence="4">
    <location>
        <begin position="431"/>
        <end position="451"/>
    </location>
</feature>
<evidence type="ECO:0000256" key="1">
    <source>
        <dbReference type="ARBA" id="ARBA00022737"/>
    </source>
</evidence>
<dbReference type="PANTHER" id="PTHR24203">
    <property type="entry name" value="ANKYRIN REPEAT FAMILY PROTEIN"/>
    <property type="match status" value="1"/>
</dbReference>
<evidence type="ECO:0000313" key="6">
    <source>
        <dbReference type="Proteomes" id="UP000834106"/>
    </source>
</evidence>
<feature type="compositionally biased region" description="Low complexity" evidence="4">
    <location>
        <begin position="82"/>
        <end position="91"/>
    </location>
</feature>
<evidence type="ECO:0000313" key="5">
    <source>
        <dbReference type="EMBL" id="CAI9754245.1"/>
    </source>
</evidence>
<feature type="repeat" description="ANK" evidence="3">
    <location>
        <begin position="271"/>
        <end position="299"/>
    </location>
</feature>
<evidence type="ECO:0000256" key="4">
    <source>
        <dbReference type="SAM" id="MobiDB-lite"/>
    </source>
</evidence>
<proteinExistence type="predicted"/>
<dbReference type="AlphaFoldDB" id="A0AAD1YQV4"/>
<accession>A0AAD1YQV4</accession>
<evidence type="ECO:0000256" key="3">
    <source>
        <dbReference type="PROSITE-ProRule" id="PRU00023"/>
    </source>
</evidence>
<dbReference type="EMBL" id="OU503036">
    <property type="protein sequence ID" value="CAI9754245.1"/>
    <property type="molecule type" value="Genomic_DNA"/>
</dbReference>
<dbReference type="PANTHER" id="PTHR24203:SF86">
    <property type="entry name" value="PROTEASOME 26S SUBUNIT, NON-ATPASE 10"/>
    <property type="match status" value="1"/>
</dbReference>
<feature type="repeat" description="ANK" evidence="3">
    <location>
        <begin position="333"/>
        <end position="365"/>
    </location>
</feature>
<reference evidence="5" key="1">
    <citation type="submission" date="2023-05" db="EMBL/GenBank/DDBJ databases">
        <authorList>
            <person name="Huff M."/>
        </authorList>
    </citation>
    <scope>NUCLEOTIDE SEQUENCE</scope>
</reference>
<feature type="repeat" description="ANK" evidence="3">
    <location>
        <begin position="366"/>
        <end position="398"/>
    </location>
</feature>
<dbReference type="InterPro" id="IPR002110">
    <property type="entry name" value="Ankyrin_rpt"/>
</dbReference>
<dbReference type="Gene3D" id="1.25.40.20">
    <property type="entry name" value="Ankyrin repeat-containing domain"/>
    <property type="match status" value="2"/>
</dbReference>
<sequence>MATAAAAAYPLSLSTSRHHPFPPTILTFSKRSSSSLQFSFQSQYDASADVQEEDSVIGDCLVFEEGIFDDPFLQKSPDFRNSETQTSTSKNSKSRRKIDTTEVNQENLIPEKWLEIQREISITKKERRKLAQQLEYGKKVEKRKQGLRPISVEDFNKIKDEKLKQLKPIVLEDPNLRSFEGSDDIKRNVDKGDDCRSGVGISGRVAARNPRFAVYGGGLEDISEFFNSGSYDPDAAKKPRGTNKLFTKEEKLLLNRRIPDLAVASSGKWHPVHTLAASGEFYLMTSLLKHGVDINAPDKDGLTGIHKAILGKKQAIFNFLLRESANPFVRDKEGATLMHYAVRTASSQMIKILLLYNVDINLQDNDGWTALHLAVQSRRTDIVRLLLIKRADKTIRNKDGLTPLDLCLYAGRDKRTYELIKLIKQEKSSDGSEDDDDDQDDEDSDGDEDDN</sequence>
<evidence type="ECO:0000256" key="2">
    <source>
        <dbReference type="ARBA" id="ARBA00023043"/>
    </source>
</evidence>
<keyword evidence="6" id="KW-1185">Reference proteome</keyword>
<feature type="region of interest" description="Disordered" evidence="4">
    <location>
        <begin position="426"/>
        <end position="451"/>
    </location>
</feature>
<keyword evidence="1" id="KW-0677">Repeat</keyword>
<dbReference type="InterPro" id="IPR036770">
    <property type="entry name" value="Ankyrin_rpt-contain_sf"/>
</dbReference>
<dbReference type="SMART" id="SM00248">
    <property type="entry name" value="ANK"/>
    <property type="match status" value="5"/>
</dbReference>
<dbReference type="Proteomes" id="UP000834106">
    <property type="component" value="Chromosome 1"/>
</dbReference>
<dbReference type="Pfam" id="PF13637">
    <property type="entry name" value="Ank_4"/>
    <property type="match status" value="1"/>
</dbReference>
<name>A0AAD1YQV4_9LAMI</name>
<dbReference type="Pfam" id="PF12796">
    <property type="entry name" value="Ank_2"/>
    <property type="match status" value="1"/>
</dbReference>
<gene>
    <name evidence="5" type="ORF">FPE_LOCUS1676</name>
</gene>
<protein>
    <recommendedName>
        <fullName evidence="7">Ankyrin repeat domain-containing protein, chloroplastic</fullName>
    </recommendedName>
</protein>
<keyword evidence="2 3" id="KW-0040">ANK repeat</keyword>
<evidence type="ECO:0008006" key="7">
    <source>
        <dbReference type="Google" id="ProtNLM"/>
    </source>
</evidence>
<dbReference type="SUPFAM" id="SSF48403">
    <property type="entry name" value="Ankyrin repeat"/>
    <property type="match status" value="1"/>
</dbReference>
<dbReference type="PROSITE" id="PS50088">
    <property type="entry name" value="ANK_REPEAT"/>
    <property type="match status" value="3"/>
</dbReference>
<feature type="region of interest" description="Disordered" evidence="4">
    <location>
        <begin position="73"/>
        <end position="99"/>
    </location>
</feature>
<organism evidence="5 6">
    <name type="scientific">Fraxinus pennsylvanica</name>
    <dbReference type="NCBI Taxonomy" id="56036"/>
    <lineage>
        <taxon>Eukaryota</taxon>
        <taxon>Viridiplantae</taxon>
        <taxon>Streptophyta</taxon>
        <taxon>Embryophyta</taxon>
        <taxon>Tracheophyta</taxon>
        <taxon>Spermatophyta</taxon>
        <taxon>Magnoliopsida</taxon>
        <taxon>eudicotyledons</taxon>
        <taxon>Gunneridae</taxon>
        <taxon>Pentapetalae</taxon>
        <taxon>asterids</taxon>
        <taxon>lamiids</taxon>
        <taxon>Lamiales</taxon>
        <taxon>Oleaceae</taxon>
        <taxon>Oleeae</taxon>
        <taxon>Fraxinus</taxon>
    </lineage>
</organism>